<organism evidence="3 4">
    <name type="scientific">Amycolatopsis marina</name>
    <dbReference type="NCBI Taxonomy" id="490629"/>
    <lineage>
        <taxon>Bacteria</taxon>
        <taxon>Bacillati</taxon>
        <taxon>Actinomycetota</taxon>
        <taxon>Actinomycetes</taxon>
        <taxon>Pseudonocardiales</taxon>
        <taxon>Pseudonocardiaceae</taxon>
        <taxon>Amycolatopsis</taxon>
    </lineage>
</organism>
<sequence length="435" mass="46861">MLGGEQRFEEFAEVHMDEVAHIGDGPRTAVVIGAGVVGLSTAWFLQERGVEVTVVDRDDVATGASWGNAGWLSPGLAIPLNEPSVLRFGLRALLDPRAPLHVPATFDPGLWRFLLRFAKHCTWKSWEHAVSANLPLNTECLEAFDVLTANGVRAPTVEAPITAVFESAQHAAGLLHELRRLTGAGQAVDYTGISGTEVRAQLPQASGRIRAGVRLDGQRYVDPGAFVAALAESVRTRGGVIRKGFDVVELRPQRYAVTARSRSAETISASVAVLATGAWMGSLAKRWGVRVPVRAGRGYSFTVPTDEPIPGPVYLPDVRVACTPYRHGLRVAGTMEFRTPDAAPDNARIDAIIASARPFLDGVRWEERTDEWVGPRPVTHDGKPLIGAVRAPGVYVAGGHGMWGLTQGPITGRLLAEQITTGKRPEALREVDPLR</sequence>
<dbReference type="Pfam" id="PF01266">
    <property type="entry name" value="DAO"/>
    <property type="match status" value="1"/>
</dbReference>
<evidence type="ECO:0000313" key="3">
    <source>
        <dbReference type="EMBL" id="SFB49737.1"/>
    </source>
</evidence>
<dbReference type="Gene3D" id="3.30.9.10">
    <property type="entry name" value="D-Amino Acid Oxidase, subunit A, domain 2"/>
    <property type="match status" value="1"/>
</dbReference>
<feature type="domain" description="FAD dependent oxidoreductase" evidence="2">
    <location>
        <begin position="29"/>
        <end position="417"/>
    </location>
</feature>
<dbReference type="AlphaFoldDB" id="A0A1I1BHV5"/>
<dbReference type="GO" id="GO:0005737">
    <property type="term" value="C:cytoplasm"/>
    <property type="evidence" value="ECO:0007669"/>
    <property type="project" value="TreeGrafter"/>
</dbReference>
<dbReference type="GO" id="GO:0016491">
    <property type="term" value="F:oxidoreductase activity"/>
    <property type="evidence" value="ECO:0007669"/>
    <property type="project" value="UniProtKB-KW"/>
</dbReference>
<dbReference type="Gene3D" id="3.50.50.60">
    <property type="entry name" value="FAD/NAD(P)-binding domain"/>
    <property type="match status" value="2"/>
</dbReference>
<dbReference type="PANTHER" id="PTHR13847">
    <property type="entry name" value="SARCOSINE DEHYDROGENASE-RELATED"/>
    <property type="match status" value="1"/>
</dbReference>
<protein>
    <submittedName>
        <fullName evidence="3">D-amino-acid dehydrogenase</fullName>
    </submittedName>
</protein>
<keyword evidence="4" id="KW-1185">Reference proteome</keyword>
<name>A0A1I1BHV5_9PSEU</name>
<dbReference type="PANTHER" id="PTHR13847:SF289">
    <property type="entry name" value="GLYCINE OXIDASE"/>
    <property type="match status" value="1"/>
</dbReference>
<dbReference type="Proteomes" id="UP000243799">
    <property type="component" value="Unassembled WGS sequence"/>
</dbReference>
<evidence type="ECO:0000256" key="1">
    <source>
        <dbReference type="ARBA" id="ARBA00023002"/>
    </source>
</evidence>
<accession>A0A1I1BHV5</accession>
<evidence type="ECO:0000259" key="2">
    <source>
        <dbReference type="Pfam" id="PF01266"/>
    </source>
</evidence>
<reference evidence="4" key="1">
    <citation type="submission" date="2016-10" db="EMBL/GenBank/DDBJ databases">
        <authorList>
            <person name="Varghese N."/>
            <person name="Submissions S."/>
        </authorList>
    </citation>
    <scope>NUCLEOTIDE SEQUENCE [LARGE SCALE GENOMIC DNA]</scope>
    <source>
        <strain evidence="4">CGMCC 4.3568</strain>
    </source>
</reference>
<dbReference type="InterPro" id="IPR006076">
    <property type="entry name" value="FAD-dep_OxRdtase"/>
</dbReference>
<keyword evidence="1" id="KW-0560">Oxidoreductase</keyword>
<dbReference type="EMBL" id="FOKG01000014">
    <property type="protein sequence ID" value="SFB49737.1"/>
    <property type="molecule type" value="Genomic_DNA"/>
</dbReference>
<proteinExistence type="predicted"/>
<dbReference type="SUPFAM" id="SSF54373">
    <property type="entry name" value="FAD-linked reductases, C-terminal domain"/>
    <property type="match status" value="1"/>
</dbReference>
<gene>
    <name evidence="3" type="ORF">SAMN05216266_11492</name>
</gene>
<dbReference type="SUPFAM" id="SSF51971">
    <property type="entry name" value="Nucleotide-binding domain"/>
    <property type="match status" value="1"/>
</dbReference>
<evidence type="ECO:0000313" key="4">
    <source>
        <dbReference type="Proteomes" id="UP000243799"/>
    </source>
</evidence>
<dbReference type="InterPro" id="IPR036188">
    <property type="entry name" value="FAD/NAD-bd_sf"/>
</dbReference>
<dbReference type="STRING" id="490629.SAMN05216266_11492"/>